<dbReference type="InterPro" id="IPR036412">
    <property type="entry name" value="HAD-like_sf"/>
</dbReference>
<dbReference type="PANTHER" id="PTHR43434:SF1">
    <property type="entry name" value="PHOSPHOGLYCOLATE PHOSPHATASE"/>
    <property type="match status" value="1"/>
</dbReference>
<gene>
    <name evidence="1" type="ORF">A8806_10450</name>
</gene>
<dbReference type="Proteomes" id="UP000245845">
    <property type="component" value="Unassembled WGS sequence"/>
</dbReference>
<evidence type="ECO:0000313" key="1">
    <source>
        <dbReference type="EMBL" id="PWJ30185.1"/>
    </source>
</evidence>
<keyword evidence="1" id="KW-0378">Hydrolase</keyword>
<dbReference type="InterPro" id="IPR023214">
    <property type="entry name" value="HAD_sf"/>
</dbReference>
<sequence>MNLKNYEKKKEFLICVDSDGCAMDTMDIKHIRCFGPCMVEEWGLEQWKEPILERWNEINLYTMTRGINRFKGLAKMLGEVHETYMEIEDLPALEKWVEESSELSNQALADAIREKESIALKKALSWSVKVNEKINDLPFDVKKPFAGVKEALAAAHEKADIAIVSSANLQAVEEEWELYGLLKHVDILLAQDTGSKAFCIGELVKKGYNVRNVLMTGDAPGDYEAASKNGVFFYPILVRHENESWEEFRNEGALRLFDGSYEGAYQEKKIAEFMDNLK</sequence>
<dbReference type="InterPro" id="IPR050155">
    <property type="entry name" value="HAD-like_hydrolase_sf"/>
</dbReference>
<evidence type="ECO:0000313" key="2">
    <source>
        <dbReference type="Proteomes" id="UP000245845"/>
    </source>
</evidence>
<dbReference type="GO" id="GO:0005829">
    <property type="term" value="C:cytosol"/>
    <property type="evidence" value="ECO:0007669"/>
    <property type="project" value="TreeGrafter"/>
</dbReference>
<dbReference type="InterPro" id="IPR041492">
    <property type="entry name" value="HAD_2"/>
</dbReference>
<dbReference type="GO" id="GO:0008967">
    <property type="term" value="F:phosphoglycolate phosphatase activity"/>
    <property type="evidence" value="ECO:0007669"/>
    <property type="project" value="TreeGrafter"/>
</dbReference>
<organism evidence="1 2">
    <name type="scientific">Faecalicatena orotica</name>
    <dbReference type="NCBI Taxonomy" id="1544"/>
    <lineage>
        <taxon>Bacteria</taxon>
        <taxon>Bacillati</taxon>
        <taxon>Bacillota</taxon>
        <taxon>Clostridia</taxon>
        <taxon>Lachnospirales</taxon>
        <taxon>Lachnospiraceae</taxon>
        <taxon>Faecalicatena</taxon>
    </lineage>
</organism>
<proteinExistence type="predicted"/>
<accession>A0A2Y9C9V2</accession>
<dbReference type="SUPFAM" id="SSF56784">
    <property type="entry name" value="HAD-like"/>
    <property type="match status" value="1"/>
</dbReference>
<dbReference type="GO" id="GO:0006281">
    <property type="term" value="P:DNA repair"/>
    <property type="evidence" value="ECO:0007669"/>
    <property type="project" value="TreeGrafter"/>
</dbReference>
<comment type="caution">
    <text evidence="1">The sequence shown here is derived from an EMBL/GenBank/DDBJ whole genome shotgun (WGS) entry which is preliminary data.</text>
</comment>
<dbReference type="PANTHER" id="PTHR43434">
    <property type="entry name" value="PHOSPHOGLYCOLATE PHOSPHATASE"/>
    <property type="match status" value="1"/>
</dbReference>
<dbReference type="AlphaFoldDB" id="A0A2Y9C9V2"/>
<dbReference type="Gene3D" id="3.40.50.1000">
    <property type="entry name" value="HAD superfamily/HAD-like"/>
    <property type="match status" value="1"/>
</dbReference>
<keyword evidence="2" id="KW-1185">Reference proteome</keyword>
<protein>
    <submittedName>
        <fullName evidence="1">Haloacid dehalogenase-like hydrolase</fullName>
    </submittedName>
</protein>
<dbReference type="RefSeq" id="WP_109730627.1">
    <property type="nucleotide sequence ID" value="NZ_BAAACK010000019.1"/>
</dbReference>
<dbReference type="Pfam" id="PF13419">
    <property type="entry name" value="HAD_2"/>
    <property type="match status" value="1"/>
</dbReference>
<dbReference type="EMBL" id="QGDL01000004">
    <property type="protein sequence ID" value="PWJ30185.1"/>
    <property type="molecule type" value="Genomic_DNA"/>
</dbReference>
<reference evidence="1 2" key="1">
    <citation type="submission" date="2018-05" db="EMBL/GenBank/DDBJ databases">
        <title>The Hungate 1000. A catalogue of reference genomes from the rumen microbiome.</title>
        <authorList>
            <person name="Kelly W."/>
        </authorList>
    </citation>
    <scope>NUCLEOTIDE SEQUENCE [LARGE SCALE GENOMIC DNA]</scope>
    <source>
        <strain evidence="1 2">NLAE-zl-C242</strain>
    </source>
</reference>
<dbReference type="OrthoDB" id="9796026at2"/>
<name>A0A2Y9C9V2_9FIRM</name>